<reference evidence="1 2" key="1">
    <citation type="submission" date="2023-11" db="EMBL/GenBank/DDBJ databases">
        <title>Halocaridina rubra genome assembly.</title>
        <authorList>
            <person name="Smith C."/>
        </authorList>
    </citation>
    <scope>NUCLEOTIDE SEQUENCE [LARGE SCALE GENOMIC DNA]</scope>
    <source>
        <strain evidence="1">EP-1</strain>
        <tissue evidence="1">Whole</tissue>
    </source>
</reference>
<sequence>MPYASTGKWNSPRKINSSLLSSPRIDASNTAEDPWALQLPVTPSAFLVTWPFK</sequence>
<evidence type="ECO:0000313" key="1">
    <source>
        <dbReference type="EMBL" id="KAK7071421.1"/>
    </source>
</evidence>
<accession>A0AAN8ZWL5</accession>
<proteinExistence type="predicted"/>
<comment type="caution">
    <text evidence="1">The sequence shown here is derived from an EMBL/GenBank/DDBJ whole genome shotgun (WGS) entry which is preliminary data.</text>
</comment>
<dbReference type="AlphaFoldDB" id="A0AAN8ZWL5"/>
<dbReference type="Proteomes" id="UP001381693">
    <property type="component" value="Unassembled WGS sequence"/>
</dbReference>
<feature type="non-terminal residue" evidence="1">
    <location>
        <position position="53"/>
    </location>
</feature>
<organism evidence="1 2">
    <name type="scientific">Halocaridina rubra</name>
    <name type="common">Hawaiian red shrimp</name>
    <dbReference type="NCBI Taxonomy" id="373956"/>
    <lineage>
        <taxon>Eukaryota</taxon>
        <taxon>Metazoa</taxon>
        <taxon>Ecdysozoa</taxon>
        <taxon>Arthropoda</taxon>
        <taxon>Crustacea</taxon>
        <taxon>Multicrustacea</taxon>
        <taxon>Malacostraca</taxon>
        <taxon>Eumalacostraca</taxon>
        <taxon>Eucarida</taxon>
        <taxon>Decapoda</taxon>
        <taxon>Pleocyemata</taxon>
        <taxon>Caridea</taxon>
        <taxon>Atyoidea</taxon>
        <taxon>Atyidae</taxon>
        <taxon>Halocaridina</taxon>
    </lineage>
</organism>
<dbReference type="EMBL" id="JAXCGZ010014609">
    <property type="protein sequence ID" value="KAK7071421.1"/>
    <property type="molecule type" value="Genomic_DNA"/>
</dbReference>
<keyword evidence="2" id="KW-1185">Reference proteome</keyword>
<gene>
    <name evidence="1" type="ORF">SK128_021349</name>
</gene>
<evidence type="ECO:0000313" key="2">
    <source>
        <dbReference type="Proteomes" id="UP001381693"/>
    </source>
</evidence>
<protein>
    <submittedName>
        <fullName evidence="1">Uncharacterized protein</fullName>
    </submittedName>
</protein>
<name>A0AAN8ZWL5_HALRR</name>